<reference evidence="5" key="1">
    <citation type="submission" date="2016-11" db="EMBL/GenBank/DDBJ databases">
        <authorList>
            <person name="Varghese N."/>
            <person name="Submissions S."/>
        </authorList>
    </citation>
    <scope>NUCLEOTIDE SEQUENCE [LARGE SCALE GENOMIC DNA]</scope>
    <source>
        <strain evidence="5">UWOS</strain>
    </source>
</reference>
<protein>
    <submittedName>
        <fullName evidence="4">Major paralogous domain-containing protein</fullName>
    </submittedName>
</protein>
<feature type="compositionally biased region" description="Low complexity" evidence="1">
    <location>
        <begin position="25"/>
        <end position="61"/>
    </location>
</feature>
<dbReference type="PROSITE" id="PS51257">
    <property type="entry name" value="PROKAR_LIPOPROTEIN"/>
    <property type="match status" value="1"/>
</dbReference>
<sequence length="380" mass="41169">MKTIKKLGLVSAVAFAMFALSACDDSSSASSDETSVSSSSVETSDLDESSSSVDKNSSGNESTEKDKSSSSVKGSEPAEVSSSSAKETKNSSDSKSSSSVKTDDSSSSNKDVSSSSVSSSSSENQSSSSSVKQSSSSSNDVQSSSSKQNPWGTDAEWWPFSCNAHGGCLEFTDKRNGRTYKYLKFDGKDTSGKNATIYAMVENLNVGEMVRGFKDQKDDSKIERYCYDNDTLNCHYYGGLCQWAEMMNLPFECNSKSCADSIKPNHQGICPDGWRLLTYNDFYIIVNSNGNQDGVKGTRSTFGFGGSNDTGYSLVGAGYNWQHTFTRMNESTYWHYPQEGTLGDNTSFVGCQSRTETTLCSQSTYKTNGFSVRCVIVNQK</sequence>
<dbReference type="NCBIfam" id="TIGR02145">
    <property type="entry name" value="Fib_succ_major"/>
    <property type="match status" value="1"/>
</dbReference>
<evidence type="ECO:0000259" key="3">
    <source>
        <dbReference type="Pfam" id="PF09603"/>
    </source>
</evidence>
<feature type="chain" id="PRO_5009922697" evidence="2">
    <location>
        <begin position="23"/>
        <end position="380"/>
    </location>
</feature>
<dbReference type="Proteomes" id="UP000184275">
    <property type="component" value="Unassembled WGS sequence"/>
</dbReference>
<accession>A0A1M6Y2K5</accession>
<feature type="compositionally biased region" description="Low complexity" evidence="1">
    <location>
        <begin position="93"/>
        <end position="149"/>
    </location>
</feature>
<evidence type="ECO:0000256" key="2">
    <source>
        <dbReference type="SAM" id="SignalP"/>
    </source>
</evidence>
<dbReference type="InterPro" id="IPR011871">
    <property type="entry name" value="Fib_succ_major"/>
</dbReference>
<evidence type="ECO:0000313" key="4">
    <source>
        <dbReference type="EMBL" id="SHL12481.1"/>
    </source>
</evidence>
<dbReference type="AlphaFoldDB" id="A0A1M6Y2K5"/>
<dbReference type="Pfam" id="PF09603">
    <property type="entry name" value="Fib_succ_major"/>
    <property type="match status" value="1"/>
</dbReference>
<dbReference type="RefSeq" id="WP_159433734.1">
    <property type="nucleotide sequence ID" value="NZ_FRAW01000037.1"/>
</dbReference>
<keyword evidence="2" id="KW-0732">Signal</keyword>
<feature type="signal peptide" evidence="2">
    <location>
        <begin position="1"/>
        <end position="22"/>
    </location>
</feature>
<proteinExistence type="predicted"/>
<feature type="region of interest" description="Disordered" evidence="1">
    <location>
        <begin position="25"/>
        <end position="150"/>
    </location>
</feature>
<keyword evidence="5" id="KW-1185">Reference proteome</keyword>
<dbReference type="EMBL" id="FRAW01000037">
    <property type="protein sequence ID" value="SHL12481.1"/>
    <property type="molecule type" value="Genomic_DNA"/>
</dbReference>
<gene>
    <name evidence="4" type="ORF">SAMN05720469_1373</name>
</gene>
<organism evidence="4 5">
    <name type="scientific">Fibrobacter intestinalis</name>
    <dbReference type="NCBI Taxonomy" id="28122"/>
    <lineage>
        <taxon>Bacteria</taxon>
        <taxon>Pseudomonadati</taxon>
        <taxon>Fibrobacterota</taxon>
        <taxon>Fibrobacteria</taxon>
        <taxon>Fibrobacterales</taxon>
        <taxon>Fibrobacteraceae</taxon>
        <taxon>Fibrobacter</taxon>
    </lineage>
</organism>
<feature type="domain" description="Fibrobacter succinogenes major paralogous" evidence="3">
    <location>
        <begin position="200"/>
        <end position="375"/>
    </location>
</feature>
<evidence type="ECO:0000256" key="1">
    <source>
        <dbReference type="SAM" id="MobiDB-lite"/>
    </source>
</evidence>
<evidence type="ECO:0000313" key="5">
    <source>
        <dbReference type="Proteomes" id="UP000184275"/>
    </source>
</evidence>
<name>A0A1M6Y2K5_9BACT</name>